<evidence type="ECO:0000256" key="1">
    <source>
        <dbReference type="ARBA" id="ARBA00004141"/>
    </source>
</evidence>
<evidence type="ECO:0000256" key="2">
    <source>
        <dbReference type="ARBA" id="ARBA00022692"/>
    </source>
</evidence>
<comment type="caution">
    <text evidence="7">The sequence shown here is derived from an EMBL/GenBank/DDBJ whole genome shotgun (WGS) entry which is preliminary data.</text>
</comment>
<organism evidence="7">
    <name type="scientific">mine drainage metagenome</name>
    <dbReference type="NCBI Taxonomy" id="410659"/>
    <lineage>
        <taxon>unclassified sequences</taxon>
        <taxon>metagenomes</taxon>
        <taxon>ecological metagenomes</taxon>
    </lineage>
</organism>
<dbReference type="SMART" id="SM01415">
    <property type="entry name" value="DUF106"/>
    <property type="match status" value="1"/>
</dbReference>
<dbReference type="EMBL" id="AUZY01011212">
    <property type="protein sequence ID" value="EQD35680.1"/>
    <property type="molecule type" value="Genomic_DNA"/>
</dbReference>
<feature type="transmembrane region" description="Helical" evidence="6">
    <location>
        <begin position="171"/>
        <end position="193"/>
    </location>
</feature>
<feature type="transmembrane region" description="Helical" evidence="6">
    <location>
        <begin position="213"/>
        <end position="235"/>
    </location>
</feature>
<dbReference type="Pfam" id="PF01956">
    <property type="entry name" value="EMC3_TMCO1"/>
    <property type="match status" value="1"/>
</dbReference>
<sequence length="257" mass="27913">MAAGSDAPLASNTAIDSAPAPPEAAPATAPSPPRRGGGFRLSTFILVFLGLLGLWMVIDTPFRNSLAGAMGTGPSSPGFLYTAIGFNSQYLLLTMAIAGALEMAVTAIAYNFVTNWIKAAKVQKWSSAFRKVQMAAMRSGKKDRIDSLKPYQQKLTRLSSEVSIAQLKGMAVTWFLLILIYTWVGLVIVNAPNSYVNLGGSTIGLLNPVVGPIPYWFLIFSLYTVPLSFIFRRLLKDVWLARYERDHNVPPLPTPTS</sequence>
<feature type="transmembrane region" description="Helical" evidence="6">
    <location>
        <begin position="39"/>
        <end position="58"/>
    </location>
</feature>
<feature type="transmembrane region" description="Helical" evidence="6">
    <location>
        <begin position="90"/>
        <end position="113"/>
    </location>
</feature>
<keyword evidence="2 6" id="KW-0812">Transmembrane</keyword>
<name>T1A1I2_9ZZZZ</name>
<protein>
    <submittedName>
        <fullName evidence="7">Membrane protein containing DUF106, transmembrane</fullName>
    </submittedName>
</protein>
<dbReference type="GO" id="GO:0016020">
    <property type="term" value="C:membrane"/>
    <property type="evidence" value="ECO:0007669"/>
    <property type="project" value="UniProtKB-SubCell"/>
</dbReference>
<evidence type="ECO:0000256" key="4">
    <source>
        <dbReference type="ARBA" id="ARBA00023136"/>
    </source>
</evidence>
<gene>
    <name evidence="7" type="ORF">B1B_16817</name>
</gene>
<proteinExistence type="predicted"/>
<reference evidence="7" key="1">
    <citation type="submission" date="2013-08" db="EMBL/GenBank/DDBJ databases">
        <authorList>
            <person name="Mendez C."/>
            <person name="Richter M."/>
            <person name="Ferrer M."/>
            <person name="Sanchez J."/>
        </authorList>
    </citation>
    <scope>NUCLEOTIDE SEQUENCE</scope>
</reference>
<reference evidence="7" key="2">
    <citation type="journal article" date="2014" name="ISME J.">
        <title>Microbial stratification in low pH oxic and suboxic macroscopic growths along an acid mine drainage.</title>
        <authorList>
            <person name="Mendez-Garcia C."/>
            <person name="Mesa V."/>
            <person name="Sprenger R.R."/>
            <person name="Richter M."/>
            <person name="Diez M.S."/>
            <person name="Solano J."/>
            <person name="Bargiela R."/>
            <person name="Golyshina O.V."/>
            <person name="Manteca A."/>
            <person name="Ramos J.L."/>
            <person name="Gallego J.R."/>
            <person name="Llorente I."/>
            <person name="Martins Dos Santos V.A."/>
            <person name="Jensen O.N."/>
            <person name="Pelaez A.I."/>
            <person name="Sanchez J."/>
            <person name="Ferrer M."/>
        </authorList>
    </citation>
    <scope>NUCLEOTIDE SEQUENCE</scope>
</reference>
<comment type="subcellular location">
    <subcellularLocation>
        <location evidence="1">Membrane</location>
        <topology evidence="1">Multi-pass membrane protein</topology>
    </subcellularLocation>
</comment>
<accession>T1A1I2</accession>
<evidence type="ECO:0000256" key="3">
    <source>
        <dbReference type="ARBA" id="ARBA00022989"/>
    </source>
</evidence>
<evidence type="ECO:0000256" key="5">
    <source>
        <dbReference type="SAM" id="MobiDB-lite"/>
    </source>
</evidence>
<dbReference type="InterPro" id="IPR002809">
    <property type="entry name" value="EMC3/TMCO1"/>
</dbReference>
<keyword evidence="4 6" id="KW-0472">Membrane</keyword>
<evidence type="ECO:0000313" key="7">
    <source>
        <dbReference type="EMBL" id="EQD35680.1"/>
    </source>
</evidence>
<dbReference type="AlphaFoldDB" id="T1A1I2"/>
<feature type="compositionally biased region" description="Pro residues" evidence="5">
    <location>
        <begin position="19"/>
        <end position="33"/>
    </location>
</feature>
<feature type="region of interest" description="Disordered" evidence="5">
    <location>
        <begin position="1"/>
        <end position="34"/>
    </location>
</feature>
<evidence type="ECO:0000256" key="6">
    <source>
        <dbReference type="SAM" id="Phobius"/>
    </source>
</evidence>
<keyword evidence="3 6" id="KW-1133">Transmembrane helix</keyword>